<organism evidence="3">
    <name type="scientific">marine sediment metagenome</name>
    <dbReference type="NCBI Taxonomy" id="412755"/>
    <lineage>
        <taxon>unclassified sequences</taxon>
        <taxon>metagenomes</taxon>
        <taxon>ecological metagenomes</taxon>
    </lineage>
</organism>
<dbReference type="InterPro" id="IPR027417">
    <property type="entry name" value="P-loop_NTPase"/>
</dbReference>
<dbReference type="GO" id="GO:0015937">
    <property type="term" value="P:coenzyme A biosynthetic process"/>
    <property type="evidence" value="ECO:0007669"/>
    <property type="project" value="InterPro"/>
</dbReference>
<dbReference type="NCBIfam" id="TIGR00152">
    <property type="entry name" value="dephospho-CoA kinase"/>
    <property type="match status" value="1"/>
</dbReference>
<feature type="non-terminal residue" evidence="3">
    <location>
        <position position="1"/>
    </location>
</feature>
<accession>X1LM72</accession>
<dbReference type="AlphaFoldDB" id="X1LM72"/>
<evidence type="ECO:0000256" key="2">
    <source>
        <dbReference type="ARBA" id="ARBA00022840"/>
    </source>
</evidence>
<protein>
    <recommendedName>
        <fullName evidence="4">Dephospho-CoA kinase</fullName>
    </recommendedName>
</protein>
<dbReference type="Pfam" id="PF01121">
    <property type="entry name" value="CoaE"/>
    <property type="match status" value="1"/>
</dbReference>
<keyword evidence="2" id="KW-0067">ATP-binding</keyword>
<name>X1LM72_9ZZZZ</name>
<dbReference type="GO" id="GO:0005524">
    <property type="term" value="F:ATP binding"/>
    <property type="evidence" value="ECO:0007669"/>
    <property type="project" value="UniProtKB-KW"/>
</dbReference>
<dbReference type="PANTHER" id="PTHR10695">
    <property type="entry name" value="DEPHOSPHO-COA KINASE-RELATED"/>
    <property type="match status" value="1"/>
</dbReference>
<comment type="caution">
    <text evidence="3">The sequence shown here is derived from an EMBL/GenBank/DDBJ whole genome shotgun (WGS) entry which is preliminary data.</text>
</comment>
<evidence type="ECO:0000313" key="3">
    <source>
        <dbReference type="EMBL" id="GAI03475.1"/>
    </source>
</evidence>
<dbReference type="InterPro" id="IPR001977">
    <property type="entry name" value="Depp_CoAkinase"/>
</dbReference>
<dbReference type="SUPFAM" id="SSF52540">
    <property type="entry name" value="P-loop containing nucleoside triphosphate hydrolases"/>
    <property type="match status" value="1"/>
</dbReference>
<reference evidence="3" key="1">
    <citation type="journal article" date="2014" name="Front. Microbiol.">
        <title>High frequency of phylogenetically diverse reductive dehalogenase-homologous genes in deep subseafloor sedimentary metagenomes.</title>
        <authorList>
            <person name="Kawai M."/>
            <person name="Futagami T."/>
            <person name="Toyoda A."/>
            <person name="Takaki Y."/>
            <person name="Nishi S."/>
            <person name="Hori S."/>
            <person name="Arai W."/>
            <person name="Tsubouchi T."/>
            <person name="Morono Y."/>
            <person name="Uchiyama I."/>
            <person name="Ito T."/>
            <person name="Fujiyama A."/>
            <person name="Inagaki F."/>
            <person name="Takami H."/>
        </authorList>
    </citation>
    <scope>NUCLEOTIDE SEQUENCE</scope>
    <source>
        <strain evidence="3">Expedition CK06-06</strain>
    </source>
</reference>
<dbReference type="CDD" id="cd02022">
    <property type="entry name" value="DPCK"/>
    <property type="match status" value="1"/>
</dbReference>
<evidence type="ECO:0000256" key="1">
    <source>
        <dbReference type="ARBA" id="ARBA00022741"/>
    </source>
</evidence>
<dbReference type="EMBL" id="BARV01011040">
    <property type="protein sequence ID" value="GAI03475.1"/>
    <property type="molecule type" value="Genomic_DNA"/>
</dbReference>
<keyword evidence="1" id="KW-0547">Nucleotide-binding</keyword>
<evidence type="ECO:0008006" key="4">
    <source>
        <dbReference type="Google" id="ProtNLM"/>
    </source>
</evidence>
<gene>
    <name evidence="3" type="ORF">S06H3_21120</name>
</gene>
<sequence length="190" mass="21910">IGITGRIASGKSTVSRYIKKIKKNVLILDVDKAAKNIYSKNPEIMNELRKIFGDGVFSSDGDLIYKALAEKVFSSKTELEKLNRLMFPLIRSEVKNILNENQNKNYIIIDAAILFDCKLDPMCDYIILVDTTDQIREIFLKNKNFPDDDIELRIEGQRIKINRKKVDFIINNNNSKESLLKKVEKILKNI</sequence>
<proteinExistence type="inferred from homology"/>
<dbReference type="PANTHER" id="PTHR10695:SF46">
    <property type="entry name" value="BIFUNCTIONAL COENZYME A SYNTHASE-RELATED"/>
    <property type="match status" value="1"/>
</dbReference>
<dbReference type="GO" id="GO:0004140">
    <property type="term" value="F:dephospho-CoA kinase activity"/>
    <property type="evidence" value="ECO:0007669"/>
    <property type="project" value="InterPro"/>
</dbReference>
<dbReference type="PROSITE" id="PS51219">
    <property type="entry name" value="DPCK"/>
    <property type="match status" value="1"/>
</dbReference>
<dbReference type="Gene3D" id="3.40.50.300">
    <property type="entry name" value="P-loop containing nucleotide triphosphate hydrolases"/>
    <property type="match status" value="1"/>
</dbReference>
<dbReference type="HAMAP" id="MF_00376">
    <property type="entry name" value="Dephospho_CoA_kinase"/>
    <property type="match status" value="1"/>
</dbReference>